<dbReference type="Proteomes" id="UP000241639">
    <property type="component" value="Unassembled WGS sequence"/>
</dbReference>
<protein>
    <submittedName>
        <fullName evidence="1">Uncharacterized protein</fullName>
    </submittedName>
</protein>
<gene>
    <name evidence="1" type="ORF">C8J48_3405</name>
</gene>
<accession>A0A2T4Z1X0</accession>
<comment type="caution">
    <text evidence="1">The sequence shown here is derived from an EMBL/GenBank/DDBJ whole genome shotgun (WGS) entry which is preliminary data.</text>
</comment>
<sequence>MVEIASEERFKGEAGKNLLAQIIERSVEKDGEGS</sequence>
<organism evidence="1 2">
    <name type="scientific">Desmospora activa DSM 45169</name>
    <dbReference type="NCBI Taxonomy" id="1121389"/>
    <lineage>
        <taxon>Bacteria</taxon>
        <taxon>Bacillati</taxon>
        <taxon>Bacillota</taxon>
        <taxon>Bacilli</taxon>
        <taxon>Bacillales</taxon>
        <taxon>Thermoactinomycetaceae</taxon>
        <taxon>Desmospora</taxon>
    </lineage>
</organism>
<keyword evidence="2" id="KW-1185">Reference proteome</keyword>
<proteinExistence type="predicted"/>
<name>A0A2T4Z1X0_9BACL</name>
<dbReference type="AlphaFoldDB" id="A0A2T4Z1X0"/>
<dbReference type="EMBL" id="PZZP01000003">
    <property type="protein sequence ID" value="PTM54753.1"/>
    <property type="molecule type" value="Genomic_DNA"/>
</dbReference>
<reference evidence="1 2" key="1">
    <citation type="submission" date="2018-04" db="EMBL/GenBank/DDBJ databases">
        <title>Genomic Encyclopedia of Archaeal and Bacterial Type Strains, Phase II (KMG-II): from individual species to whole genera.</title>
        <authorList>
            <person name="Goeker M."/>
        </authorList>
    </citation>
    <scope>NUCLEOTIDE SEQUENCE [LARGE SCALE GENOMIC DNA]</scope>
    <source>
        <strain evidence="1 2">DSM 45169</strain>
    </source>
</reference>
<evidence type="ECO:0000313" key="1">
    <source>
        <dbReference type="EMBL" id="PTM54753.1"/>
    </source>
</evidence>
<evidence type="ECO:0000313" key="2">
    <source>
        <dbReference type="Proteomes" id="UP000241639"/>
    </source>
</evidence>